<feature type="compositionally biased region" description="Polar residues" evidence="1">
    <location>
        <begin position="28"/>
        <end position="46"/>
    </location>
</feature>
<evidence type="ECO:0000313" key="5">
    <source>
        <dbReference type="Proteomes" id="UP000005240"/>
    </source>
</evidence>
<organism evidence="3">
    <name type="scientific">Puccinia triticina (isolate 1-1 / race 1 (BBBD))</name>
    <name type="common">Brown leaf rust fungus</name>
    <dbReference type="NCBI Taxonomy" id="630390"/>
    <lineage>
        <taxon>Eukaryota</taxon>
        <taxon>Fungi</taxon>
        <taxon>Dikarya</taxon>
        <taxon>Basidiomycota</taxon>
        <taxon>Pucciniomycotina</taxon>
        <taxon>Pucciniomycetes</taxon>
        <taxon>Pucciniales</taxon>
        <taxon>Pucciniaceae</taxon>
        <taxon>Puccinia</taxon>
    </lineage>
</organism>
<dbReference type="EMBL" id="ADAS02000095">
    <property type="protein sequence ID" value="OAV90730.1"/>
    <property type="molecule type" value="Genomic_DNA"/>
</dbReference>
<dbReference type="Pfam" id="PF25278">
    <property type="entry name" value="DUF7872"/>
    <property type="match status" value="1"/>
</dbReference>
<evidence type="ECO:0000259" key="2">
    <source>
        <dbReference type="Pfam" id="PF25278"/>
    </source>
</evidence>
<proteinExistence type="predicted"/>
<feature type="region of interest" description="Disordered" evidence="1">
    <location>
        <begin position="26"/>
        <end position="46"/>
    </location>
</feature>
<dbReference type="InterPro" id="IPR057194">
    <property type="entry name" value="DUF7872"/>
</dbReference>
<dbReference type="PANTHER" id="PTHR33339:SF1">
    <property type="entry name" value="LYSM DOMAIN-CONTAINING PROTEIN"/>
    <property type="match status" value="1"/>
</dbReference>
<dbReference type="VEuPathDB" id="FungiDB:PTTG_28220"/>
<dbReference type="EnsemblFungi" id="PTTG_28220-t43_1">
    <property type="protein sequence ID" value="PTTG_28220-t43_1-p1"/>
    <property type="gene ID" value="PTTG_28220"/>
</dbReference>
<dbReference type="Proteomes" id="UP000005240">
    <property type="component" value="Unassembled WGS sequence"/>
</dbReference>
<evidence type="ECO:0000313" key="3">
    <source>
        <dbReference type="EMBL" id="OAV90730.1"/>
    </source>
</evidence>
<reference evidence="4 5" key="3">
    <citation type="journal article" date="2017" name="G3 (Bethesda)">
        <title>Comparative analysis highlights variable genome content of wheat rusts and divergence of the mating loci.</title>
        <authorList>
            <person name="Cuomo C.A."/>
            <person name="Bakkeren G."/>
            <person name="Khalil H.B."/>
            <person name="Panwar V."/>
            <person name="Joly D."/>
            <person name="Linning R."/>
            <person name="Sakthikumar S."/>
            <person name="Song X."/>
            <person name="Adiconis X."/>
            <person name="Fan L."/>
            <person name="Goldberg J.M."/>
            <person name="Levin J.Z."/>
            <person name="Young S."/>
            <person name="Zeng Q."/>
            <person name="Anikster Y."/>
            <person name="Bruce M."/>
            <person name="Wang M."/>
            <person name="Yin C."/>
            <person name="McCallum B."/>
            <person name="Szabo L.J."/>
            <person name="Hulbert S."/>
            <person name="Chen X."/>
            <person name="Fellers J.P."/>
        </authorList>
    </citation>
    <scope>NUCLEOTIDE SEQUENCE</scope>
    <source>
        <strain evidence="5">Isolate 1-1 / race 1 (BBBD)</strain>
        <strain evidence="4">isolate 1-1 / race 1 (BBBD)</strain>
    </source>
</reference>
<sequence length="92" mass="10119">MNIVRADGDKMNEKIPNGNLLSQKYGFEQSTTNGPSHPTNSTSTIAETSNRINSDCAFTLPVCDSRLPEIRKRITNHDDVVIACREAGNLDI</sequence>
<evidence type="ECO:0000256" key="1">
    <source>
        <dbReference type="SAM" id="MobiDB-lite"/>
    </source>
</evidence>
<reference evidence="3" key="2">
    <citation type="submission" date="2016-05" db="EMBL/GenBank/DDBJ databases">
        <title>Comparative analysis highlights variable genome content of wheat rusts and divergence of the mating loci.</title>
        <authorList>
            <person name="Cuomo C.A."/>
            <person name="Bakkeren G."/>
            <person name="Szabo L."/>
            <person name="Khalil H."/>
            <person name="Joly D."/>
            <person name="Goldberg J."/>
            <person name="Young S."/>
            <person name="Zeng Q."/>
            <person name="Fellers J."/>
        </authorList>
    </citation>
    <scope>NUCLEOTIDE SEQUENCE [LARGE SCALE GENOMIC DNA]</scope>
    <source>
        <strain evidence="3">1-1 BBBD Race 1</strain>
    </source>
</reference>
<accession>A0A180GDH4</accession>
<dbReference type="AlphaFoldDB" id="A0A180GDH4"/>
<dbReference type="PANTHER" id="PTHR33339">
    <property type="entry name" value="LYSM DOMAIN-CONTAINING PROTEIN"/>
    <property type="match status" value="1"/>
</dbReference>
<feature type="domain" description="DUF7872" evidence="2">
    <location>
        <begin position="1"/>
        <end position="92"/>
    </location>
</feature>
<reference evidence="3" key="1">
    <citation type="submission" date="2009-11" db="EMBL/GenBank/DDBJ databases">
        <authorList>
            <consortium name="The Broad Institute Genome Sequencing Platform"/>
            <person name="Ward D."/>
            <person name="Feldgarden M."/>
            <person name="Earl A."/>
            <person name="Young S.K."/>
            <person name="Zeng Q."/>
            <person name="Koehrsen M."/>
            <person name="Alvarado L."/>
            <person name="Berlin A."/>
            <person name="Bochicchio J."/>
            <person name="Borenstein D."/>
            <person name="Chapman S.B."/>
            <person name="Chen Z."/>
            <person name="Engels R."/>
            <person name="Freedman E."/>
            <person name="Gellesch M."/>
            <person name="Goldberg J."/>
            <person name="Griggs A."/>
            <person name="Gujja S."/>
            <person name="Heilman E."/>
            <person name="Heiman D."/>
            <person name="Hepburn T."/>
            <person name="Howarth C."/>
            <person name="Jen D."/>
            <person name="Larson L."/>
            <person name="Lewis B."/>
            <person name="Mehta T."/>
            <person name="Park D."/>
            <person name="Pearson M."/>
            <person name="Roberts A."/>
            <person name="Saif S."/>
            <person name="Shea T."/>
            <person name="Shenoy N."/>
            <person name="Sisk P."/>
            <person name="Stolte C."/>
            <person name="Sykes S."/>
            <person name="Thomson T."/>
            <person name="Walk T."/>
            <person name="White J."/>
            <person name="Yandava C."/>
            <person name="Izard J."/>
            <person name="Baranova O.V."/>
            <person name="Blanton J.M."/>
            <person name="Tanner A.C."/>
            <person name="Dewhirst F.E."/>
            <person name="Haas B."/>
            <person name="Nusbaum C."/>
            <person name="Birren B."/>
        </authorList>
    </citation>
    <scope>NUCLEOTIDE SEQUENCE [LARGE SCALE GENOMIC DNA]</scope>
    <source>
        <strain evidence="3">1-1 BBBD Race 1</strain>
    </source>
</reference>
<evidence type="ECO:0000313" key="4">
    <source>
        <dbReference type="EnsemblFungi" id="PTTG_28220-t43_1-p1"/>
    </source>
</evidence>
<reference evidence="4" key="4">
    <citation type="submission" date="2025-05" db="UniProtKB">
        <authorList>
            <consortium name="EnsemblFungi"/>
        </authorList>
    </citation>
    <scope>IDENTIFICATION</scope>
    <source>
        <strain evidence="4">isolate 1-1 / race 1 (BBBD)</strain>
    </source>
</reference>
<gene>
    <name evidence="3" type="ORF">PTTG_28220</name>
</gene>
<protein>
    <recommendedName>
        <fullName evidence="2">DUF7872 domain-containing protein</fullName>
    </recommendedName>
</protein>
<name>A0A180GDH4_PUCT1</name>
<keyword evidence="5" id="KW-1185">Reference proteome</keyword>